<dbReference type="InterPro" id="IPR025188">
    <property type="entry name" value="DUF4113"/>
</dbReference>
<reference evidence="9" key="1">
    <citation type="submission" date="2016-10" db="EMBL/GenBank/DDBJ databases">
        <authorList>
            <person name="Varghese N."/>
            <person name="Submissions S."/>
        </authorList>
    </citation>
    <scope>NUCLEOTIDE SEQUENCE [LARGE SCALE GENOMIC DNA]</scope>
    <source>
        <strain evidence="9">DSM 25157</strain>
    </source>
</reference>
<organism evidence="8 9">
    <name type="scientific">Acidovorax soli</name>
    <dbReference type="NCBI Taxonomy" id="592050"/>
    <lineage>
        <taxon>Bacteria</taxon>
        <taxon>Pseudomonadati</taxon>
        <taxon>Pseudomonadota</taxon>
        <taxon>Betaproteobacteria</taxon>
        <taxon>Burkholderiales</taxon>
        <taxon>Comamonadaceae</taxon>
        <taxon>Acidovorax</taxon>
    </lineage>
</organism>
<gene>
    <name evidence="8" type="ORF">SAMN05421875_11610</name>
</gene>
<dbReference type="EMBL" id="FNQJ01000016">
    <property type="protein sequence ID" value="SEA52182.1"/>
    <property type="molecule type" value="Genomic_DNA"/>
</dbReference>
<dbReference type="GO" id="GO:0006281">
    <property type="term" value="P:DNA repair"/>
    <property type="evidence" value="ECO:0007669"/>
    <property type="project" value="UniProtKB-KW"/>
</dbReference>
<keyword evidence="2" id="KW-0227">DNA damage</keyword>
<keyword evidence="3" id="KW-0741">SOS mutagenesis</keyword>
<dbReference type="GO" id="GO:0003684">
    <property type="term" value="F:damaged DNA binding"/>
    <property type="evidence" value="ECO:0007669"/>
    <property type="project" value="InterPro"/>
</dbReference>
<comment type="similarity">
    <text evidence="1">Belongs to the DNA polymerase type-Y family.</text>
</comment>
<dbReference type="InterPro" id="IPR024728">
    <property type="entry name" value="PolY_HhH_motif"/>
</dbReference>
<feature type="region of interest" description="Disordered" evidence="6">
    <location>
        <begin position="403"/>
        <end position="433"/>
    </location>
</feature>
<dbReference type="AlphaFoldDB" id="A0A1H4BWI7"/>
<dbReference type="PROSITE" id="PS50173">
    <property type="entry name" value="UMUC"/>
    <property type="match status" value="1"/>
</dbReference>
<dbReference type="PANTHER" id="PTHR11076">
    <property type="entry name" value="DNA REPAIR POLYMERASE UMUC / TRANSFERASE FAMILY MEMBER"/>
    <property type="match status" value="1"/>
</dbReference>
<dbReference type="Pfam" id="PF11798">
    <property type="entry name" value="IMS_HHH"/>
    <property type="match status" value="1"/>
</dbReference>
<dbReference type="Pfam" id="PF13438">
    <property type="entry name" value="DUF4113"/>
    <property type="match status" value="1"/>
</dbReference>
<dbReference type="GeneID" id="34232200"/>
<keyword evidence="9" id="KW-1185">Reference proteome</keyword>
<dbReference type="STRING" id="592050.SAMN05421875_11610"/>
<feature type="domain" description="UmuC" evidence="7">
    <location>
        <begin position="2"/>
        <end position="195"/>
    </location>
</feature>
<dbReference type="CDD" id="cd01700">
    <property type="entry name" value="PolY_Pol_V_umuC"/>
    <property type="match status" value="1"/>
</dbReference>
<dbReference type="Pfam" id="PF00817">
    <property type="entry name" value="IMS"/>
    <property type="match status" value="1"/>
</dbReference>
<dbReference type="GO" id="GO:0009432">
    <property type="term" value="P:SOS response"/>
    <property type="evidence" value="ECO:0007669"/>
    <property type="project" value="UniProtKB-KW"/>
</dbReference>
<dbReference type="InterPro" id="IPR001126">
    <property type="entry name" value="UmuC"/>
</dbReference>
<evidence type="ECO:0000259" key="7">
    <source>
        <dbReference type="PROSITE" id="PS50173"/>
    </source>
</evidence>
<evidence type="ECO:0000256" key="2">
    <source>
        <dbReference type="ARBA" id="ARBA00022763"/>
    </source>
</evidence>
<dbReference type="GO" id="GO:0005829">
    <property type="term" value="C:cytosol"/>
    <property type="evidence" value="ECO:0007669"/>
    <property type="project" value="TreeGrafter"/>
</dbReference>
<dbReference type="InterPro" id="IPR043502">
    <property type="entry name" value="DNA/RNA_pol_sf"/>
</dbReference>
<evidence type="ECO:0000256" key="4">
    <source>
        <dbReference type="ARBA" id="ARBA00023204"/>
    </source>
</evidence>
<protein>
    <submittedName>
        <fullName evidence="8">DNA polymerase V</fullName>
    </submittedName>
</protein>
<evidence type="ECO:0000313" key="8">
    <source>
        <dbReference type="EMBL" id="SEA52182.1"/>
    </source>
</evidence>
<dbReference type="Proteomes" id="UP000199002">
    <property type="component" value="Unassembled WGS sequence"/>
</dbReference>
<dbReference type="SUPFAM" id="SSF56672">
    <property type="entry name" value="DNA/RNA polymerases"/>
    <property type="match status" value="1"/>
</dbReference>
<dbReference type="PANTHER" id="PTHR11076:SF34">
    <property type="entry name" value="PROTEIN UMUC"/>
    <property type="match status" value="1"/>
</dbReference>
<dbReference type="InterPro" id="IPR043128">
    <property type="entry name" value="Rev_trsase/Diguanyl_cyclase"/>
</dbReference>
<proteinExistence type="inferred from homology"/>
<evidence type="ECO:0000313" key="9">
    <source>
        <dbReference type="Proteomes" id="UP000199002"/>
    </source>
</evidence>
<keyword evidence="5" id="KW-0742">SOS response</keyword>
<dbReference type="Gene3D" id="1.10.150.20">
    <property type="entry name" value="5' to 3' exonuclease, C-terminal subdomain"/>
    <property type="match status" value="1"/>
</dbReference>
<dbReference type="RefSeq" id="WP_092698730.1">
    <property type="nucleotide sequence ID" value="NZ_FNQJ01000016.1"/>
</dbReference>
<dbReference type="InterPro" id="IPR017961">
    <property type="entry name" value="DNA_pol_Y-fam_little_finger"/>
</dbReference>
<evidence type="ECO:0000256" key="6">
    <source>
        <dbReference type="SAM" id="MobiDB-lite"/>
    </source>
</evidence>
<dbReference type="Gene3D" id="3.40.1170.60">
    <property type="match status" value="1"/>
</dbReference>
<sequence length="433" mass="47342">MFALVDGNNFYVSCERVFRPSLEGIPVVVLSNNDGCAIARSNEAKALGVKMAQPWHEIRHLEESDGLVALSANFALYGDMSDRMMSLAAGLGPTQEIYSIDESFIGLDGVRGDLKARSMAMRSRILSWIGIPCCVGIGPTKTLAKFANNVAKSAERKPGSYPVEHAQVCDLSKLERSQVDELLEATDVGDIWGIGPRIGKQLREGGIATAAGLARLDPATARARFSVMVERTVRELRGVACISLDDPAEPKQQIACTRSFGRPVEAYGPLVEAVSEFASRAAEKLRSQSSHAGDVLVFIRTSPFRKDPQYSRSIIVPLRRPCSDTSAIVDAALLGLRAIYQPGFKLAKAGVMLMELRPAAQEQFELCLEEPEAGRDKARLMQALDSVNDRWGRGSIKVGSAKIGQTPRDWSMKQQRRTPAYTTEWDDMPIARS</sequence>
<keyword evidence="4" id="KW-0234">DNA repair</keyword>
<evidence type="ECO:0000256" key="5">
    <source>
        <dbReference type="ARBA" id="ARBA00023236"/>
    </source>
</evidence>
<name>A0A1H4BWI7_9BURK</name>
<evidence type="ECO:0000256" key="3">
    <source>
        <dbReference type="ARBA" id="ARBA00023199"/>
    </source>
</evidence>
<evidence type="ECO:0000256" key="1">
    <source>
        <dbReference type="ARBA" id="ARBA00010945"/>
    </source>
</evidence>
<dbReference type="Pfam" id="PF11799">
    <property type="entry name" value="IMS_C"/>
    <property type="match status" value="1"/>
</dbReference>
<accession>A0A1H4BWI7</accession>
<dbReference type="Gene3D" id="3.30.70.270">
    <property type="match status" value="1"/>
</dbReference>
<dbReference type="GO" id="GO:0003887">
    <property type="term" value="F:DNA-directed DNA polymerase activity"/>
    <property type="evidence" value="ECO:0007669"/>
    <property type="project" value="TreeGrafter"/>
</dbReference>
<dbReference type="GO" id="GO:0042276">
    <property type="term" value="P:error-prone translesion synthesis"/>
    <property type="evidence" value="ECO:0007669"/>
    <property type="project" value="TreeGrafter"/>
</dbReference>
<dbReference type="InterPro" id="IPR050116">
    <property type="entry name" value="DNA_polymerase-Y"/>
</dbReference>